<organism evidence="1 2">
    <name type="scientific">Mycolicibacter sinensis (strain JDM601)</name>
    <name type="common">Mycobacterium sinense</name>
    <dbReference type="NCBI Taxonomy" id="875328"/>
    <lineage>
        <taxon>Bacteria</taxon>
        <taxon>Bacillati</taxon>
        <taxon>Actinomycetota</taxon>
        <taxon>Actinomycetes</taxon>
        <taxon>Mycobacteriales</taxon>
        <taxon>Mycobacteriaceae</taxon>
        <taxon>Mycolicibacter</taxon>
    </lineage>
</organism>
<evidence type="ECO:0000313" key="1">
    <source>
        <dbReference type="EMBL" id="OBI29058.1"/>
    </source>
</evidence>
<name>A0A1A2XV81_MYCSD</name>
<dbReference type="AlphaFoldDB" id="A0A1A2XV81"/>
<accession>A0A1A2XV81</accession>
<evidence type="ECO:0000313" key="2">
    <source>
        <dbReference type="Proteomes" id="UP000093943"/>
    </source>
</evidence>
<dbReference type="Pfam" id="PF05973">
    <property type="entry name" value="Gp49"/>
    <property type="match status" value="1"/>
</dbReference>
<dbReference type="InterPro" id="IPR035093">
    <property type="entry name" value="RelE/ParE_toxin_dom_sf"/>
</dbReference>
<comment type="caution">
    <text evidence="1">The sequence shown here is derived from an EMBL/GenBank/DDBJ whole genome shotgun (WGS) entry which is preliminary data.</text>
</comment>
<dbReference type="EMBL" id="LZKG01000094">
    <property type="protein sequence ID" value="OBI29058.1"/>
    <property type="molecule type" value="Genomic_DNA"/>
</dbReference>
<reference evidence="2" key="1">
    <citation type="submission" date="2016-06" db="EMBL/GenBank/DDBJ databases">
        <authorList>
            <person name="Sutton G."/>
            <person name="Brinkac L."/>
            <person name="Sanka R."/>
            <person name="Adams M."/>
            <person name="Lau E."/>
            <person name="Sam S."/>
            <person name="Sreng N."/>
            <person name="Him V."/>
            <person name="Kerleguer A."/>
            <person name="Cheng S."/>
        </authorList>
    </citation>
    <scope>NUCLEOTIDE SEQUENCE [LARGE SCALE GENOMIC DNA]</scope>
    <source>
        <strain evidence="2">E1876</strain>
    </source>
</reference>
<protein>
    <submittedName>
        <fullName evidence="1">Addiction module toxin RelE</fullName>
    </submittedName>
</protein>
<proteinExistence type="predicted"/>
<dbReference type="SUPFAM" id="SSF143011">
    <property type="entry name" value="RelE-like"/>
    <property type="match status" value="1"/>
</dbReference>
<gene>
    <name evidence="1" type="ORF">A5710_22680</name>
</gene>
<sequence length="115" mass="13872">MFVSDEDEQRWHIELSEEVDEWFQALPTKAKAQAIRALDMLADRGTSLRMPHSRKLNEELWELRFRCERVNQRITYTVEPERCVITLTTFRKQRDNERKEVARARNVLRRRKGKG</sequence>
<dbReference type="InterPro" id="IPR009241">
    <property type="entry name" value="HigB-like"/>
</dbReference>
<dbReference type="Gene3D" id="3.30.2310.20">
    <property type="entry name" value="RelE-like"/>
    <property type="match status" value="1"/>
</dbReference>
<dbReference type="Proteomes" id="UP000093943">
    <property type="component" value="Unassembled WGS sequence"/>
</dbReference>